<dbReference type="Gene3D" id="3.40.1280.10">
    <property type="match status" value="1"/>
</dbReference>
<dbReference type="GO" id="GO:0006396">
    <property type="term" value="P:RNA processing"/>
    <property type="evidence" value="ECO:0007669"/>
    <property type="project" value="InterPro"/>
</dbReference>
<feature type="domain" description="RNA 2-O ribose methyltransferase substrate binding" evidence="4">
    <location>
        <begin position="4"/>
        <end position="79"/>
    </location>
</feature>
<dbReference type="SUPFAM" id="SSF75217">
    <property type="entry name" value="alpha/beta knot"/>
    <property type="match status" value="1"/>
</dbReference>
<organism evidence="5 6">
    <name type="scientific">Candidatus Desulfolinea nitratireducens</name>
    <dbReference type="NCBI Taxonomy" id="2841698"/>
    <lineage>
        <taxon>Bacteria</taxon>
        <taxon>Bacillati</taxon>
        <taxon>Chloroflexota</taxon>
        <taxon>Anaerolineae</taxon>
        <taxon>Anaerolineales</taxon>
        <taxon>Anaerolineales incertae sedis</taxon>
        <taxon>Candidatus Desulfolinea</taxon>
    </lineage>
</organism>
<accession>A0A8J6NHY5</accession>
<dbReference type="InterPro" id="IPR029028">
    <property type="entry name" value="Alpha/beta_knot_MTases"/>
</dbReference>
<keyword evidence="2" id="KW-0489">Methyltransferase</keyword>
<evidence type="ECO:0000256" key="2">
    <source>
        <dbReference type="ARBA" id="ARBA00022603"/>
    </source>
</evidence>
<dbReference type="Pfam" id="PF08032">
    <property type="entry name" value="SpoU_sub_bind"/>
    <property type="match status" value="1"/>
</dbReference>
<dbReference type="SMART" id="SM00967">
    <property type="entry name" value="SpoU_sub_bind"/>
    <property type="match status" value="1"/>
</dbReference>
<dbReference type="NCBIfam" id="TIGR00186">
    <property type="entry name" value="rRNA_methyl_3"/>
    <property type="match status" value="1"/>
</dbReference>
<evidence type="ECO:0000256" key="3">
    <source>
        <dbReference type="ARBA" id="ARBA00022679"/>
    </source>
</evidence>
<dbReference type="PANTHER" id="PTHR46429">
    <property type="entry name" value="23S RRNA (GUANOSINE-2'-O-)-METHYLTRANSFERASE RLMB"/>
    <property type="match status" value="1"/>
</dbReference>
<comment type="similarity">
    <text evidence="1">Belongs to the class IV-like SAM-binding methyltransferase superfamily. RNA methyltransferase TrmH family.</text>
</comment>
<dbReference type="GO" id="GO:0005829">
    <property type="term" value="C:cytosol"/>
    <property type="evidence" value="ECO:0007669"/>
    <property type="project" value="TreeGrafter"/>
</dbReference>
<dbReference type="InterPro" id="IPR001537">
    <property type="entry name" value="SpoU_MeTrfase"/>
</dbReference>
<dbReference type="PANTHER" id="PTHR46429:SF1">
    <property type="entry name" value="23S RRNA (GUANOSINE-2'-O-)-METHYLTRANSFERASE RLMB"/>
    <property type="match status" value="1"/>
</dbReference>
<dbReference type="InterPro" id="IPR004441">
    <property type="entry name" value="rRNA_MeTrfase_TrmH"/>
</dbReference>
<name>A0A8J6NHY5_9CHLR</name>
<sequence>MKEFIYGRNPVYETLRAKRRQFFQLLVSEGAQEKGRLGEIIQMAQAQKVKVIRAPRKRMDKIAPNNQGIALEVSGYPYHNVLDILDRAEKRGEPLFVLLLDTLQDPQNFGTLLRTAESVGVHGVVIPLARTAQITASVVNASSGASEHLLIVQANLAQAITTLKDAGAWIIGLEGNDEQAQSPGEIRLDGAVGIVVGSEGHGMRPLVRKSCDLLMKLPMQGEIESLNAAVAGSVALYLAYLARKNK</sequence>
<comment type="caution">
    <text evidence="5">The sequence shown here is derived from an EMBL/GenBank/DDBJ whole genome shotgun (WGS) entry which is preliminary data.</text>
</comment>
<dbReference type="InterPro" id="IPR029064">
    <property type="entry name" value="Ribosomal_eL30-like_sf"/>
</dbReference>
<keyword evidence="3" id="KW-0808">Transferase</keyword>
<gene>
    <name evidence="5" type="primary">rlmB</name>
    <name evidence="5" type="ORF">H8E29_14750</name>
</gene>
<dbReference type="CDD" id="cd18103">
    <property type="entry name" value="SpoU-like_RlmB"/>
    <property type="match status" value="1"/>
</dbReference>
<dbReference type="EMBL" id="JACNJN010000170">
    <property type="protein sequence ID" value="MBC8336518.1"/>
    <property type="molecule type" value="Genomic_DNA"/>
</dbReference>
<evidence type="ECO:0000259" key="4">
    <source>
        <dbReference type="SMART" id="SM00967"/>
    </source>
</evidence>
<dbReference type="InterPro" id="IPR013123">
    <property type="entry name" value="SpoU_subst-bd"/>
</dbReference>
<dbReference type="SUPFAM" id="SSF55315">
    <property type="entry name" value="L30e-like"/>
    <property type="match status" value="1"/>
</dbReference>
<dbReference type="Proteomes" id="UP000614469">
    <property type="component" value="Unassembled WGS sequence"/>
</dbReference>
<evidence type="ECO:0000313" key="5">
    <source>
        <dbReference type="EMBL" id="MBC8336518.1"/>
    </source>
</evidence>
<dbReference type="InterPro" id="IPR029026">
    <property type="entry name" value="tRNA_m1G_MTases_N"/>
</dbReference>
<dbReference type="GO" id="GO:0032259">
    <property type="term" value="P:methylation"/>
    <property type="evidence" value="ECO:0007669"/>
    <property type="project" value="UniProtKB-KW"/>
</dbReference>
<proteinExistence type="inferred from homology"/>
<protein>
    <submittedName>
        <fullName evidence="5">23S rRNA (Guanosine(2251)-2'-O)-methyltransferase RlmB</fullName>
    </submittedName>
</protein>
<dbReference type="AlphaFoldDB" id="A0A8J6NHY5"/>
<evidence type="ECO:0000313" key="6">
    <source>
        <dbReference type="Proteomes" id="UP000614469"/>
    </source>
</evidence>
<dbReference type="GO" id="GO:0008173">
    <property type="term" value="F:RNA methyltransferase activity"/>
    <property type="evidence" value="ECO:0007669"/>
    <property type="project" value="InterPro"/>
</dbReference>
<dbReference type="Gene3D" id="3.30.1330.30">
    <property type="match status" value="1"/>
</dbReference>
<dbReference type="Pfam" id="PF00588">
    <property type="entry name" value="SpoU_methylase"/>
    <property type="match status" value="1"/>
</dbReference>
<evidence type="ECO:0000256" key="1">
    <source>
        <dbReference type="ARBA" id="ARBA00007228"/>
    </source>
</evidence>
<reference evidence="5 6" key="1">
    <citation type="submission" date="2020-08" db="EMBL/GenBank/DDBJ databases">
        <title>Bridging the membrane lipid divide: bacteria of the FCB group superphylum have the potential to synthesize archaeal ether lipids.</title>
        <authorList>
            <person name="Villanueva L."/>
            <person name="Von Meijenfeldt F.A.B."/>
            <person name="Westbye A.B."/>
            <person name="Yadav S."/>
            <person name="Hopmans E.C."/>
            <person name="Dutilh B.E."/>
            <person name="Sinninghe Damste J.S."/>
        </authorList>
    </citation>
    <scope>NUCLEOTIDE SEQUENCE [LARGE SCALE GENOMIC DNA]</scope>
    <source>
        <strain evidence="5">NIOZ-UU36</strain>
    </source>
</reference>
<dbReference type="GO" id="GO:0003723">
    <property type="term" value="F:RNA binding"/>
    <property type="evidence" value="ECO:0007669"/>
    <property type="project" value="InterPro"/>
</dbReference>